<dbReference type="AlphaFoldDB" id="A0A2P5CYW0"/>
<dbReference type="Proteomes" id="UP000237105">
    <property type="component" value="Unassembled WGS sequence"/>
</dbReference>
<protein>
    <submittedName>
        <fullName evidence="1">Uncharacterized protein</fullName>
    </submittedName>
</protein>
<reference evidence="2" key="1">
    <citation type="submission" date="2016-06" db="EMBL/GenBank/DDBJ databases">
        <title>Parallel loss of symbiosis genes in relatives of nitrogen-fixing non-legume Parasponia.</title>
        <authorList>
            <person name="Van Velzen R."/>
            <person name="Holmer R."/>
            <person name="Bu F."/>
            <person name="Rutten L."/>
            <person name="Van Zeijl A."/>
            <person name="Liu W."/>
            <person name="Santuari L."/>
            <person name="Cao Q."/>
            <person name="Sharma T."/>
            <person name="Shen D."/>
            <person name="Roswanjaya Y."/>
            <person name="Wardhani T."/>
            <person name="Kalhor M.S."/>
            <person name="Jansen J."/>
            <person name="Van den Hoogen J."/>
            <person name="Gungor B."/>
            <person name="Hartog M."/>
            <person name="Hontelez J."/>
            <person name="Verver J."/>
            <person name="Yang W.-C."/>
            <person name="Schijlen E."/>
            <person name="Repin R."/>
            <person name="Schilthuizen M."/>
            <person name="Schranz E."/>
            <person name="Heidstra R."/>
            <person name="Miyata K."/>
            <person name="Fedorova E."/>
            <person name="Kohlen W."/>
            <person name="Bisseling T."/>
            <person name="Smit S."/>
            <person name="Geurts R."/>
        </authorList>
    </citation>
    <scope>NUCLEOTIDE SEQUENCE [LARGE SCALE GENOMIC DNA]</scope>
    <source>
        <strain evidence="2">cv. WU1-14</strain>
    </source>
</reference>
<comment type="caution">
    <text evidence="1">The sequence shown here is derived from an EMBL/GenBank/DDBJ whole genome shotgun (WGS) entry which is preliminary data.</text>
</comment>
<name>A0A2P5CYW0_PARAD</name>
<evidence type="ECO:0000313" key="2">
    <source>
        <dbReference type="Proteomes" id="UP000237105"/>
    </source>
</evidence>
<gene>
    <name evidence="1" type="ORF">PanWU01x14_110950</name>
</gene>
<keyword evidence="2" id="KW-1185">Reference proteome</keyword>
<accession>A0A2P5CYW0</accession>
<dbReference type="OrthoDB" id="1717299at2759"/>
<organism evidence="1 2">
    <name type="scientific">Parasponia andersonii</name>
    <name type="common">Sponia andersonii</name>
    <dbReference type="NCBI Taxonomy" id="3476"/>
    <lineage>
        <taxon>Eukaryota</taxon>
        <taxon>Viridiplantae</taxon>
        <taxon>Streptophyta</taxon>
        <taxon>Embryophyta</taxon>
        <taxon>Tracheophyta</taxon>
        <taxon>Spermatophyta</taxon>
        <taxon>Magnoliopsida</taxon>
        <taxon>eudicotyledons</taxon>
        <taxon>Gunneridae</taxon>
        <taxon>Pentapetalae</taxon>
        <taxon>rosids</taxon>
        <taxon>fabids</taxon>
        <taxon>Rosales</taxon>
        <taxon>Cannabaceae</taxon>
        <taxon>Parasponia</taxon>
    </lineage>
</organism>
<sequence length="245" mass="28550">MVRIIEHYFNGLFLSSNPTTEAIKHDTSGIEVRVSNDMNAHLTSDYSVDEIESAFFSSNPDSFHALFLRIRAMDGRLIWHFSKDGTYSVKTNYKEALETTIHVLVSCQAAKEVCWNSWFWPKMLNRSWRSFVDWAMEMKNSLSKIDLETWYILAWMLWGEKNDVVRGHHPKTASRILEDAELWLLEFKSLYQHVRSSTSSYSTSLSWALPRLNELKLNVDTAVNDSDEKMRTGLSFEILMVLFME</sequence>
<dbReference type="EMBL" id="JXTB01000081">
    <property type="protein sequence ID" value="PON66229.1"/>
    <property type="molecule type" value="Genomic_DNA"/>
</dbReference>
<evidence type="ECO:0000313" key="1">
    <source>
        <dbReference type="EMBL" id="PON66229.1"/>
    </source>
</evidence>
<proteinExistence type="predicted"/>